<dbReference type="InterPro" id="IPR007267">
    <property type="entry name" value="GtrA_DPMS_TM"/>
</dbReference>
<feature type="transmembrane region" description="Helical" evidence="5">
    <location>
        <begin position="33"/>
        <end position="55"/>
    </location>
</feature>
<evidence type="ECO:0000313" key="8">
    <source>
        <dbReference type="Proteomes" id="UP001059971"/>
    </source>
</evidence>
<evidence type="ECO:0000256" key="4">
    <source>
        <dbReference type="ARBA" id="ARBA00023136"/>
    </source>
</evidence>
<sequence length="152" mass="16188">MDAEADGNSLLPVQSFSAGIMSRVFSLRAGAMLFRNTVVSCSVFVIGLGILWGLVNLGVGKVMAAGIGFIIANSLHYILGRSWIFRGTDRGVGAGYVLFLANSAVGLLITMGLYALFLHLTSVNYLVTRAVVSLFAGLVVFLLNALLNFRQV</sequence>
<organism evidence="7 8">
    <name type="scientific">Sphingomonas bisphenolicum</name>
    <dbReference type="NCBI Taxonomy" id="296544"/>
    <lineage>
        <taxon>Bacteria</taxon>
        <taxon>Pseudomonadati</taxon>
        <taxon>Pseudomonadota</taxon>
        <taxon>Alphaproteobacteria</taxon>
        <taxon>Sphingomonadales</taxon>
        <taxon>Sphingomonadaceae</taxon>
        <taxon>Sphingomonas</taxon>
    </lineage>
</organism>
<keyword evidence="8" id="KW-1185">Reference proteome</keyword>
<reference evidence="7" key="1">
    <citation type="submission" date="2018-07" db="EMBL/GenBank/DDBJ databases">
        <title>Complete genome sequence of Sphingomonas bisphenolicum strain AO1, a bisphenol A degradative bacterium isolated from Japanese farm field.</title>
        <authorList>
            <person name="Murakami M."/>
            <person name="Koh M."/>
            <person name="Koba S."/>
            <person name="Matsumura Y."/>
        </authorList>
    </citation>
    <scope>NUCLEOTIDE SEQUENCE</scope>
    <source>
        <strain evidence="7">AO1</strain>
    </source>
</reference>
<evidence type="ECO:0000256" key="5">
    <source>
        <dbReference type="SAM" id="Phobius"/>
    </source>
</evidence>
<proteinExistence type="predicted"/>
<evidence type="ECO:0000256" key="1">
    <source>
        <dbReference type="ARBA" id="ARBA00004141"/>
    </source>
</evidence>
<dbReference type="RefSeq" id="WP_224547699.1">
    <property type="nucleotide sequence ID" value="NZ_AP018817.1"/>
</dbReference>
<name>A0ABM7FWB5_9SPHN</name>
<evidence type="ECO:0000256" key="3">
    <source>
        <dbReference type="ARBA" id="ARBA00022989"/>
    </source>
</evidence>
<feature type="transmembrane region" description="Helical" evidence="5">
    <location>
        <begin position="61"/>
        <end position="79"/>
    </location>
</feature>
<dbReference type="EMBL" id="AP018817">
    <property type="protein sequence ID" value="BBF69403.1"/>
    <property type="molecule type" value="Genomic_DNA"/>
</dbReference>
<evidence type="ECO:0000256" key="2">
    <source>
        <dbReference type="ARBA" id="ARBA00022692"/>
    </source>
</evidence>
<evidence type="ECO:0000313" key="7">
    <source>
        <dbReference type="EMBL" id="BBF69403.1"/>
    </source>
</evidence>
<evidence type="ECO:0000259" key="6">
    <source>
        <dbReference type="Pfam" id="PF04138"/>
    </source>
</evidence>
<keyword evidence="2 5" id="KW-0812">Transmembrane</keyword>
<feature type="transmembrane region" description="Helical" evidence="5">
    <location>
        <begin position="91"/>
        <end position="117"/>
    </location>
</feature>
<feature type="domain" description="GtrA/DPMS transmembrane" evidence="6">
    <location>
        <begin position="38"/>
        <end position="147"/>
    </location>
</feature>
<gene>
    <name evidence="7" type="ORF">SBA_ch1_16030</name>
</gene>
<feature type="transmembrane region" description="Helical" evidence="5">
    <location>
        <begin position="123"/>
        <end position="147"/>
    </location>
</feature>
<accession>A0ABM7FWB5</accession>
<dbReference type="Proteomes" id="UP001059971">
    <property type="component" value="Chromosome 1"/>
</dbReference>
<keyword evidence="4 5" id="KW-0472">Membrane</keyword>
<protein>
    <recommendedName>
        <fullName evidence="6">GtrA/DPMS transmembrane domain-containing protein</fullName>
    </recommendedName>
</protein>
<dbReference type="Pfam" id="PF04138">
    <property type="entry name" value="GtrA_DPMS_TM"/>
    <property type="match status" value="1"/>
</dbReference>
<comment type="subcellular location">
    <subcellularLocation>
        <location evidence="1">Membrane</location>
        <topology evidence="1">Multi-pass membrane protein</topology>
    </subcellularLocation>
</comment>
<keyword evidence="3 5" id="KW-1133">Transmembrane helix</keyword>